<proteinExistence type="predicted"/>
<evidence type="ECO:0008006" key="2">
    <source>
        <dbReference type="Google" id="ProtNLM"/>
    </source>
</evidence>
<dbReference type="AlphaFoldDB" id="A0A6J4LNF5"/>
<feature type="non-terminal residue" evidence="1">
    <location>
        <position position="1"/>
    </location>
</feature>
<accession>A0A6J4LNF5</accession>
<protein>
    <recommendedName>
        <fullName evidence="2">Transport-associated OB type 2 domain-containing protein</fullName>
    </recommendedName>
</protein>
<evidence type="ECO:0000313" key="1">
    <source>
        <dbReference type="EMBL" id="CAA9335554.1"/>
    </source>
</evidence>
<gene>
    <name evidence="1" type="ORF">AVDCRST_MAG40-2128</name>
</gene>
<organism evidence="1">
    <name type="scientific">uncultured Gemmatimonadaceae bacterium</name>
    <dbReference type="NCBI Taxonomy" id="246130"/>
    <lineage>
        <taxon>Bacteria</taxon>
        <taxon>Pseudomonadati</taxon>
        <taxon>Gemmatimonadota</taxon>
        <taxon>Gemmatimonadia</taxon>
        <taxon>Gemmatimonadales</taxon>
        <taxon>Gemmatimonadaceae</taxon>
        <taxon>environmental samples</taxon>
    </lineage>
</organism>
<name>A0A6J4LNF5_9BACT</name>
<dbReference type="EMBL" id="CADCTX010000633">
    <property type="protein sequence ID" value="CAA9335554.1"/>
    <property type="molecule type" value="Genomic_DNA"/>
</dbReference>
<reference evidence="1" key="1">
    <citation type="submission" date="2020-02" db="EMBL/GenBank/DDBJ databases">
        <authorList>
            <person name="Meier V. D."/>
        </authorList>
    </citation>
    <scope>NUCLEOTIDE SEQUENCE</scope>
    <source>
        <strain evidence="1">AVDCRST_MAG40</strain>
    </source>
</reference>
<sequence length="55" mass="5730">RAHRTTARVRLGTAELEVMVDPVQPPAPGDEVGVVVDGRRVVIFPGVGSAAVRPA</sequence>